<dbReference type="AlphaFoldDB" id="A0A8H7R623"/>
<evidence type="ECO:0000256" key="1">
    <source>
        <dbReference type="SAM" id="Coils"/>
    </source>
</evidence>
<proteinExistence type="predicted"/>
<comment type="caution">
    <text evidence="3">The sequence shown here is derived from an EMBL/GenBank/DDBJ whole genome shotgun (WGS) entry which is preliminary data.</text>
</comment>
<gene>
    <name evidence="3" type="ORF">INT47_007536</name>
</gene>
<feature type="region of interest" description="Disordered" evidence="2">
    <location>
        <begin position="260"/>
        <end position="316"/>
    </location>
</feature>
<dbReference type="OrthoDB" id="2238957at2759"/>
<feature type="region of interest" description="Disordered" evidence="2">
    <location>
        <begin position="1"/>
        <end position="28"/>
    </location>
</feature>
<feature type="compositionally biased region" description="Polar residues" evidence="2">
    <location>
        <begin position="288"/>
        <end position="305"/>
    </location>
</feature>
<dbReference type="EMBL" id="JAEPRD010000048">
    <property type="protein sequence ID" value="KAG2203953.1"/>
    <property type="molecule type" value="Genomic_DNA"/>
</dbReference>
<accession>A0A8H7R623</accession>
<protein>
    <submittedName>
        <fullName evidence="3">Uncharacterized protein</fullName>
    </submittedName>
</protein>
<evidence type="ECO:0000313" key="3">
    <source>
        <dbReference type="EMBL" id="KAG2203953.1"/>
    </source>
</evidence>
<feature type="compositionally biased region" description="Basic and acidic residues" evidence="2">
    <location>
        <begin position="1"/>
        <end position="17"/>
    </location>
</feature>
<evidence type="ECO:0000313" key="4">
    <source>
        <dbReference type="Proteomes" id="UP000603453"/>
    </source>
</evidence>
<feature type="region of interest" description="Disordered" evidence="2">
    <location>
        <begin position="339"/>
        <end position="363"/>
    </location>
</feature>
<organism evidence="3 4">
    <name type="scientific">Mucor saturninus</name>
    <dbReference type="NCBI Taxonomy" id="64648"/>
    <lineage>
        <taxon>Eukaryota</taxon>
        <taxon>Fungi</taxon>
        <taxon>Fungi incertae sedis</taxon>
        <taxon>Mucoromycota</taxon>
        <taxon>Mucoromycotina</taxon>
        <taxon>Mucoromycetes</taxon>
        <taxon>Mucorales</taxon>
        <taxon>Mucorineae</taxon>
        <taxon>Mucoraceae</taxon>
        <taxon>Mucor</taxon>
    </lineage>
</organism>
<reference evidence="3" key="1">
    <citation type="submission" date="2020-12" db="EMBL/GenBank/DDBJ databases">
        <title>Metabolic potential, ecology and presence of endohyphal bacteria is reflected in genomic diversity of Mucoromycotina.</title>
        <authorList>
            <person name="Muszewska A."/>
            <person name="Okrasinska A."/>
            <person name="Steczkiewicz K."/>
            <person name="Drgas O."/>
            <person name="Orlowska M."/>
            <person name="Perlinska-Lenart U."/>
            <person name="Aleksandrzak-Piekarczyk T."/>
            <person name="Szatraj K."/>
            <person name="Zielenkiewicz U."/>
            <person name="Pilsyk S."/>
            <person name="Malc E."/>
            <person name="Mieczkowski P."/>
            <person name="Kruszewska J.S."/>
            <person name="Biernat P."/>
            <person name="Pawlowska J."/>
        </authorList>
    </citation>
    <scope>NUCLEOTIDE SEQUENCE</scope>
    <source>
        <strain evidence="3">WA0000017839</strain>
    </source>
</reference>
<evidence type="ECO:0000256" key="2">
    <source>
        <dbReference type="SAM" id="MobiDB-lite"/>
    </source>
</evidence>
<keyword evidence="1" id="KW-0175">Coiled coil</keyword>
<feature type="coiled-coil region" evidence="1">
    <location>
        <begin position="53"/>
        <end position="101"/>
    </location>
</feature>
<keyword evidence="4" id="KW-1185">Reference proteome</keyword>
<feature type="coiled-coil region" evidence="1">
    <location>
        <begin position="136"/>
        <end position="177"/>
    </location>
</feature>
<dbReference type="Proteomes" id="UP000603453">
    <property type="component" value="Unassembled WGS sequence"/>
</dbReference>
<sequence length="624" mass="70600">MNDKKVPETSNTHHQEIAGKGGSRQCSSQVWPAEDEYLALEVEAGLSNNGEETKALKLKLDQVENDHVEAKSRIQHLELKLTRANDEKQTLRKMLELAKQRAETSNSFNSDKANLNKTRQELVHTREQLMKSTADYTASREKLDQLQKAIRDLQSENNKIQQNRDELQQRVDNLIRSKAQNTTAMSFSKQEIADINPALVTKIHSLKASNLMYKDENKYLKERVRKLTMSLSKNQNLDDLLKSGPSDDETGNMVDHMHDKSVKESKAKRHSSISSHHPTDSGMIPSRSVKSTSLLNTASSHQTPKPSEPSVHPARGLNVALGKPTVDTQQGLVRSASKLSPPLPAQVLPARPPNPAALPKGKKKDNRLTKFVNSRNPSKVIDSRPIISPVHDRPPATEERMAKKTKMNMRYVSMVEEWIQKKKLANVTGSNIDNILNEINYNYNVMKSVDNPNLKTMSKEKAYAWILSYYCSQNVKAFHNIFTRLSAELAKCLEAKRPNVSSFRHCRLLCFYVNPVIMLNIPGIPDNVKVMYTEITKRCNWTTLHRIPSTIEANEEVMDLEGVTVTTVKSFELIFHVFGDWKKLYNTFILVKLWALSTRDVINDVALETIRNGQILLGLSLSAH</sequence>
<name>A0A8H7R623_9FUNG</name>